<dbReference type="GO" id="GO:0003700">
    <property type="term" value="F:DNA-binding transcription factor activity"/>
    <property type="evidence" value="ECO:0007669"/>
    <property type="project" value="TreeGrafter"/>
</dbReference>
<dbReference type="RefSeq" id="WP_086422153.1">
    <property type="nucleotide sequence ID" value="NZ_NFDE01000063.1"/>
</dbReference>
<sequence>MSDFLKSIGENIRFLRKKRGLTQEELAERIDLQQAYIGGVERGERNISMLTLQKIAAGLEISPDSVLNIGNIKSLDNPQREEFLSIISSLLHQKNVDELKFILQFLHNFSEFIENSNIK</sequence>
<protein>
    <submittedName>
        <fullName evidence="3">Transcriptional regulator</fullName>
    </submittedName>
</protein>
<dbReference type="GO" id="GO:0003677">
    <property type="term" value="F:DNA binding"/>
    <property type="evidence" value="ECO:0007669"/>
    <property type="project" value="UniProtKB-KW"/>
</dbReference>
<dbReference type="EMBL" id="NFDE01000063">
    <property type="protein sequence ID" value="OTX84968.1"/>
    <property type="molecule type" value="Genomic_DNA"/>
</dbReference>
<dbReference type="GO" id="GO:0005829">
    <property type="term" value="C:cytosol"/>
    <property type="evidence" value="ECO:0007669"/>
    <property type="project" value="TreeGrafter"/>
</dbReference>
<dbReference type="Pfam" id="PF01381">
    <property type="entry name" value="HTH_3"/>
    <property type="match status" value="1"/>
</dbReference>
<evidence type="ECO:0000256" key="1">
    <source>
        <dbReference type="ARBA" id="ARBA00023125"/>
    </source>
</evidence>
<dbReference type="Proteomes" id="UP000194945">
    <property type="component" value="Unassembled WGS sequence"/>
</dbReference>
<accession>A0A242YZ33</accession>
<organism evidence="3 4">
    <name type="scientific">Bacillus wiedmannii</name>
    <dbReference type="NCBI Taxonomy" id="1890302"/>
    <lineage>
        <taxon>Bacteria</taxon>
        <taxon>Bacillati</taxon>
        <taxon>Bacillota</taxon>
        <taxon>Bacilli</taxon>
        <taxon>Bacillales</taxon>
        <taxon>Bacillaceae</taxon>
        <taxon>Bacillus</taxon>
        <taxon>Bacillus cereus group</taxon>
    </lineage>
</organism>
<name>A0A242YZ33_9BACI</name>
<keyword evidence="1" id="KW-0238">DNA-binding</keyword>
<evidence type="ECO:0000313" key="3">
    <source>
        <dbReference type="EMBL" id="OTX84968.1"/>
    </source>
</evidence>
<dbReference type="PANTHER" id="PTHR46797:SF24">
    <property type="entry name" value="DNA-BINDING PHAGE PROTEIN"/>
    <property type="match status" value="1"/>
</dbReference>
<proteinExistence type="predicted"/>
<reference evidence="3 4" key="1">
    <citation type="submission" date="2016-10" db="EMBL/GenBank/DDBJ databases">
        <title>Comparative genomics of Bacillus thuringiensis reveals a path to pathogens against multiple invertebrate hosts.</title>
        <authorList>
            <person name="Zheng J."/>
            <person name="Gao Q."/>
            <person name="Liu H."/>
            <person name="Peng D."/>
            <person name="Ruan L."/>
            <person name="Sun M."/>
        </authorList>
    </citation>
    <scope>NUCLEOTIDE SEQUENCE [LARGE SCALE GENOMIC DNA]</scope>
    <source>
        <strain evidence="3">BGSC 4BK1</strain>
    </source>
</reference>
<dbReference type="CDD" id="cd00093">
    <property type="entry name" value="HTH_XRE"/>
    <property type="match status" value="1"/>
</dbReference>
<comment type="caution">
    <text evidence="3">The sequence shown here is derived from an EMBL/GenBank/DDBJ whole genome shotgun (WGS) entry which is preliminary data.</text>
</comment>
<evidence type="ECO:0000313" key="4">
    <source>
        <dbReference type="Proteomes" id="UP000194945"/>
    </source>
</evidence>
<feature type="domain" description="HTH cro/C1-type" evidence="2">
    <location>
        <begin position="12"/>
        <end position="66"/>
    </location>
</feature>
<evidence type="ECO:0000259" key="2">
    <source>
        <dbReference type="PROSITE" id="PS50943"/>
    </source>
</evidence>
<dbReference type="InterPro" id="IPR010982">
    <property type="entry name" value="Lambda_DNA-bd_dom_sf"/>
</dbReference>
<dbReference type="SMART" id="SM00530">
    <property type="entry name" value="HTH_XRE"/>
    <property type="match status" value="1"/>
</dbReference>
<dbReference type="SUPFAM" id="SSF47413">
    <property type="entry name" value="lambda repressor-like DNA-binding domains"/>
    <property type="match status" value="1"/>
</dbReference>
<dbReference type="AlphaFoldDB" id="A0A242YZ33"/>
<dbReference type="InterPro" id="IPR050807">
    <property type="entry name" value="TransReg_Diox_bact_type"/>
</dbReference>
<gene>
    <name evidence="3" type="ORF">BK730_24670</name>
</gene>
<dbReference type="PROSITE" id="PS50943">
    <property type="entry name" value="HTH_CROC1"/>
    <property type="match status" value="1"/>
</dbReference>
<dbReference type="PANTHER" id="PTHR46797">
    <property type="entry name" value="HTH-TYPE TRANSCRIPTIONAL REGULATOR"/>
    <property type="match status" value="1"/>
</dbReference>
<dbReference type="InterPro" id="IPR001387">
    <property type="entry name" value="Cro/C1-type_HTH"/>
</dbReference>
<dbReference type="Gene3D" id="1.10.260.40">
    <property type="entry name" value="lambda repressor-like DNA-binding domains"/>
    <property type="match status" value="1"/>
</dbReference>